<reference evidence="1" key="1">
    <citation type="submission" date="2021-02" db="EMBL/GenBank/DDBJ databases">
        <authorList>
            <person name="Nowell W R."/>
        </authorList>
    </citation>
    <scope>NUCLEOTIDE SEQUENCE</scope>
</reference>
<gene>
    <name evidence="1" type="ORF">BYL167_LOCUS63032</name>
</gene>
<evidence type="ECO:0000313" key="1">
    <source>
        <dbReference type="EMBL" id="CAF5090070.1"/>
    </source>
</evidence>
<evidence type="ECO:0000313" key="2">
    <source>
        <dbReference type="Proteomes" id="UP000681967"/>
    </source>
</evidence>
<accession>A0A8S3EWJ6</accession>
<dbReference type="EMBL" id="CAJOBH010235806">
    <property type="protein sequence ID" value="CAF5090070.1"/>
    <property type="molecule type" value="Genomic_DNA"/>
</dbReference>
<dbReference type="AlphaFoldDB" id="A0A8S3EWJ6"/>
<organism evidence="1 2">
    <name type="scientific">Rotaria magnacalcarata</name>
    <dbReference type="NCBI Taxonomy" id="392030"/>
    <lineage>
        <taxon>Eukaryota</taxon>
        <taxon>Metazoa</taxon>
        <taxon>Spiralia</taxon>
        <taxon>Gnathifera</taxon>
        <taxon>Rotifera</taxon>
        <taxon>Eurotatoria</taxon>
        <taxon>Bdelloidea</taxon>
        <taxon>Philodinida</taxon>
        <taxon>Philodinidae</taxon>
        <taxon>Rotaria</taxon>
    </lineage>
</organism>
<dbReference type="Proteomes" id="UP000681967">
    <property type="component" value="Unassembled WGS sequence"/>
</dbReference>
<proteinExistence type="predicted"/>
<comment type="caution">
    <text evidence="1">The sequence shown here is derived from an EMBL/GenBank/DDBJ whole genome shotgun (WGS) entry which is preliminary data.</text>
</comment>
<sequence length="139" mass="16314">GFKHVCDLEFDDGTMHGLHAFENYIGVVIRYGRYSSKQHEEYSLYVYDSLLDRQFYMIDLNDIGCITCLTGYERTLDWILCDFKKQRIIFVNQESTEFVQFNEKINQCKILDESNYLVIWLADPSSSTLSIALRPSRVT</sequence>
<protein>
    <submittedName>
        <fullName evidence="1">Uncharacterized protein</fullName>
    </submittedName>
</protein>
<feature type="non-terminal residue" evidence="1">
    <location>
        <position position="1"/>
    </location>
</feature>
<name>A0A8S3EWJ6_9BILA</name>